<dbReference type="Proteomes" id="UP000326831">
    <property type="component" value="Chromosome"/>
</dbReference>
<reference evidence="7" key="1">
    <citation type="journal article" date="2014" name="Int. J. Syst. Evol. Microbiol.">
        <title>Complete genome sequence of Corynebacterium casei LMG S-19264T (=DSM 44701T), isolated from a smear-ripened cheese.</title>
        <authorList>
            <consortium name="US DOE Joint Genome Institute (JGI-PGF)"/>
            <person name="Walter F."/>
            <person name="Albersmeier A."/>
            <person name="Kalinowski J."/>
            <person name="Ruckert C."/>
        </authorList>
    </citation>
    <scope>NUCLEOTIDE SEQUENCE</scope>
    <source>
        <strain evidence="7">JCM 4834</strain>
    </source>
</reference>
<dbReference type="SUPFAM" id="SSF55781">
    <property type="entry name" value="GAF domain-like"/>
    <property type="match status" value="1"/>
</dbReference>
<evidence type="ECO:0000256" key="2">
    <source>
        <dbReference type="ARBA" id="ARBA00023015"/>
    </source>
</evidence>
<feature type="compositionally biased region" description="Pro residues" evidence="4">
    <location>
        <begin position="1"/>
        <end position="11"/>
    </location>
</feature>
<dbReference type="Pfam" id="PF07228">
    <property type="entry name" value="SpoIIE"/>
    <property type="match status" value="1"/>
</dbReference>
<dbReference type="InterPro" id="IPR001932">
    <property type="entry name" value="PPM-type_phosphatase-like_dom"/>
</dbReference>
<organism evidence="8 9">
    <name type="scientific">Streptomyces subrutilus</name>
    <dbReference type="NCBI Taxonomy" id="36818"/>
    <lineage>
        <taxon>Bacteria</taxon>
        <taxon>Bacillati</taxon>
        <taxon>Actinomycetota</taxon>
        <taxon>Actinomycetes</taxon>
        <taxon>Kitasatosporales</taxon>
        <taxon>Streptomycetaceae</taxon>
        <taxon>Streptomyces</taxon>
    </lineage>
</organism>
<dbReference type="GO" id="GO:0003723">
    <property type="term" value="F:RNA binding"/>
    <property type="evidence" value="ECO:0007669"/>
    <property type="project" value="InterPro"/>
</dbReference>
<dbReference type="RefSeq" id="WP_150516509.1">
    <property type="nucleotide sequence ID" value="NZ_BMVX01000001.1"/>
</dbReference>
<gene>
    <name evidence="8" type="ORF">CP968_03125</name>
    <name evidence="7" type="ORF">GCM10010371_03150</name>
</gene>
<evidence type="ECO:0000256" key="4">
    <source>
        <dbReference type="SAM" id="MobiDB-lite"/>
    </source>
</evidence>
<dbReference type="InterPro" id="IPR036457">
    <property type="entry name" value="PPM-type-like_dom_sf"/>
</dbReference>
<dbReference type="SMART" id="SM00331">
    <property type="entry name" value="PP2C_SIG"/>
    <property type="match status" value="1"/>
</dbReference>
<keyword evidence="3" id="KW-0804">Transcription</keyword>
<dbReference type="InterPro" id="IPR029016">
    <property type="entry name" value="GAF-like_dom_sf"/>
</dbReference>
<accession>A0A5P2UDR4</accession>
<keyword evidence="9" id="KW-1185">Reference proteome</keyword>
<dbReference type="Proteomes" id="UP000634660">
    <property type="component" value="Unassembled WGS sequence"/>
</dbReference>
<dbReference type="Pfam" id="PF03861">
    <property type="entry name" value="ANTAR"/>
    <property type="match status" value="1"/>
</dbReference>
<dbReference type="InterPro" id="IPR035965">
    <property type="entry name" value="PAS-like_dom_sf"/>
</dbReference>
<feature type="domain" description="ANTAR" evidence="6">
    <location>
        <begin position="61"/>
        <end position="122"/>
    </location>
</feature>
<dbReference type="Gene3D" id="2.10.70.100">
    <property type="match status" value="1"/>
</dbReference>
<dbReference type="GO" id="GO:0016791">
    <property type="term" value="F:phosphatase activity"/>
    <property type="evidence" value="ECO:0007669"/>
    <property type="project" value="TreeGrafter"/>
</dbReference>
<dbReference type="InterPro" id="IPR005561">
    <property type="entry name" value="ANTAR"/>
</dbReference>
<dbReference type="InterPro" id="IPR001610">
    <property type="entry name" value="PAC"/>
</dbReference>
<dbReference type="InterPro" id="IPR036388">
    <property type="entry name" value="WH-like_DNA-bd_sf"/>
</dbReference>
<dbReference type="InterPro" id="IPR013655">
    <property type="entry name" value="PAS_fold_3"/>
</dbReference>
<dbReference type="InterPro" id="IPR000700">
    <property type="entry name" value="PAS-assoc_C"/>
</dbReference>
<dbReference type="Gene3D" id="3.30.450.40">
    <property type="match status" value="1"/>
</dbReference>
<feature type="region of interest" description="Disordered" evidence="4">
    <location>
        <begin position="1"/>
        <end position="53"/>
    </location>
</feature>
<sequence>MNSLPDEPPAPRPHDTAGPDAPDGAPAVPAARRPGGAPLPDVPAPDRATGPAEPGRLAATVERLRKEAQEAQSAADGRALVEMAKGILVGRLGCGPAEAARQLATLAEQSGGTVLGLAVDVINRAARDRVGEVAQQFLKSAVDGPAGDDAASVRLRTAESGVLAATDSQAVAAALLENALSPLGAHAVAIWVAGPDSSLTLVGQAGFTQEDAARWRYVPPEVATCARLALTRRDLAVVTSLAESGIPSIGRSRHPDSGRVVVPAGTGGRIHGVLEIAWPEALPPQPPRILRQLEALAELCARTLEERTPHAAATAPGAPQPAVVAELADLADHLHDPALVLTPSLDADGRLADFRIHHTNSRFIDPAGRPRSLVTGARFLEAYPAAAENSGLFGTLEHVYATGEPCQAVRTALTAFVDDVPLTTVADVGISRHGPALLLIWKIEDETARLASLLQHAQRLGRVGGFEQNTHTGEISWNGQLFTLFGLPPTASPVPLEDLAAHAHPHDVNSIGRFLRTLLHRRRESSVDFRLLRPDGITRHIRMVAEPVLDDHGRLYAVRGACQDVSAQHWTEVALAATRDQLADSEAESADRSQLALQLQHAIMPPAPAPLEVPGIRIAVRYRPAESESLVGGDWYDSVVLPDNKILLSVGDVAGHGIQAATGMVVLRNALRGLAVTGAGPAQLLSWLNTVAFHLTSHLTATAVCGIFDPQTRTLRWARAGHLPPVLIRGAQARAFPLVPGLLLGALPETAFTEEEVQLEADDVLLMYTDGLVERRDIAVTDSLKQLLTVASRTADSLDKRLDNLLTYSASDTDDDTCLIGIEVR</sequence>
<dbReference type="Gene3D" id="1.10.10.10">
    <property type="entry name" value="Winged helix-like DNA-binding domain superfamily/Winged helix DNA-binding domain"/>
    <property type="match status" value="1"/>
</dbReference>
<keyword evidence="1" id="KW-0378">Hydrolase</keyword>
<protein>
    <submittedName>
        <fullName evidence="8">ANTAR domain-containing protein</fullName>
    </submittedName>
    <submittedName>
        <fullName evidence="7">Transcription antitermination regulator</fullName>
    </submittedName>
</protein>
<dbReference type="EMBL" id="CP023701">
    <property type="protein sequence ID" value="QEU77413.1"/>
    <property type="molecule type" value="Genomic_DNA"/>
</dbReference>
<evidence type="ECO:0000313" key="8">
    <source>
        <dbReference type="EMBL" id="QEU77413.1"/>
    </source>
</evidence>
<reference evidence="8 9" key="2">
    <citation type="submission" date="2017-09" db="EMBL/GenBank/DDBJ databases">
        <authorList>
            <person name="Lee N."/>
            <person name="Cho B.-K."/>
        </authorList>
    </citation>
    <scope>NUCLEOTIDE SEQUENCE [LARGE SCALE GENOMIC DNA]</scope>
    <source>
        <strain evidence="8 9">ATCC 27467</strain>
    </source>
</reference>
<dbReference type="OrthoDB" id="7943561at2"/>
<dbReference type="SUPFAM" id="SSF81606">
    <property type="entry name" value="PP2C-like"/>
    <property type="match status" value="1"/>
</dbReference>
<dbReference type="PANTHER" id="PTHR43156:SF2">
    <property type="entry name" value="STAGE II SPORULATION PROTEIN E"/>
    <property type="match status" value="1"/>
</dbReference>
<dbReference type="AlphaFoldDB" id="A0A5P2UDR4"/>
<dbReference type="SMART" id="SM01012">
    <property type="entry name" value="ANTAR"/>
    <property type="match status" value="1"/>
</dbReference>
<evidence type="ECO:0000313" key="9">
    <source>
        <dbReference type="Proteomes" id="UP000326831"/>
    </source>
</evidence>
<evidence type="ECO:0000259" key="6">
    <source>
        <dbReference type="PROSITE" id="PS50921"/>
    </source>
</evidence>
<proteinExistence type="predicted"/>
<dbReference type="EMBL" id="BMVX01000001">
    <property type="protein sequence ID" value="GGZ47244.1"/>
    <property type="molecule type" value="Genomic_DNA"/>
</dbReference>
<dbReference type="PANTHER" id="PTHR43156">
    <property type="entry name" value="STAGE II SPORULATION PROTEIN E-RELATED"/>
    <property type="match status" value="1"/>
</dbReference>
<feature type="compositionally biased region" description="Low complexity" evidence="4">
    <location>
        <begin position="18"/>
        <end position="39"/>
    </location>
</feature>
<dbReference type="KEGG" id="ssub:CP968_03125"/>
<dbReference type="CDD" id="cd00130">
    <property type="entry name" value="PAS"/>
    <property type="match status" value="1"/>
</dbReference>
<dbReference type="Gene3D" id="3.30.450.20">
    <property type="entry name" value="PAS domain"/>
    <property type="match status" value="1"/>
</dbReference>
<dbReference type="PROSITE" id="PS50113">
    <property type="entry name" value="PAC"/>
    <property type="match status" value="1"/>
</dbReference>
<keyword evidence="2" id="KW-0805">Transcription regulation</keyword>
<dbReference type="InterPro" id="IPR052016">
    <property type="entry name" value="Bact_Sigma-Reg"/>
</dbReference>
<feature type="domain" description="PAC" evidence="5">
    <location>
        <begin position="525"/>
        <end position="577"/>
    </location>
</feature>
<dbReference type="InterPro" id="IPR000014">
    <property type="entry name" value="PAS"/>
</dbReference>
<evidence type="ECO:0000256" key="1">
    <source>
        <dbReference type="ARBA" id="ARBA00022801"/>
    </source>
</evidence>
<evidence type="ECO:0000313" key="7">
    <source>
        <dbReference type="EMBL" id="GGZ47244.1"/>
    </source>
</evidence>
<evidence type="ECO:0000256" key="3">
    <source>
        <dbReference type="ARBA" id="ARBA00023163"/>
    </source>
</evidence>
<dbReference type="Pfam" id="PF08447">
    <property type="entry name" value="PAS_3"/>
    <property type="match status" value="1"/>
</dbReference>
<dbReference type="PROSITE" id="PS50921">
    <property type="entry name" value="ANTAR"/>
    <property type="match status" value="1"/>
</dbReference>
<evidence type="ECO:0000259" key="5">
    <source>
        <dbReference type="PROSITE" id="PS50113"/>
    </source>
</evidence>
<dbReference type="SMART" id="SM00086">
    <property type="entry name" value="PAC"/>
    <property type="match status" value="1"/>
</dbReference>
<dbReference type="SUPFAM" id="SSF55785">
    <property type="entry name" value="PYP-like sensor domain (PAS domain)"/>
    <property type="match status" value="1"/>
</dbReference>
<dbReference type="Gene3D" id="3.60.40.10">
    <property type="entry name" value="PPM-type phosphatase domain"/>
    <property type="match status" value="1"/>
</dbReference>
<name>A0A5P2UDR4_9ACTN</name>
<reference evidence="7" key="3">
    <citation type="submission" date="2020-09" db="EMBL/GenBank/DDBJ databases">
        <authorList>
            <person name="Sun Q."/>
            <person name="Ohkuma M."/>
        </authorList>
    </citation>
    <scope>NUCLEOTIDE SEQUENCE</scope>
    <source>
        <strain evidence="7">JCM 4834</strain>
    </source>
</reference>